<protein>
    <recommendedName>
        <fullName evidence="3">XRE family transcriptional regulator</fullName>
    </recommendedName>
</protein>
<sequence>MPKHVPANGAALATAVRAAGMSEREACRAAGLSPSAFRYIIVADGIHPSTPIGNVQAIVTTAGITWSELLDDEQDQPTPDRAPTHLPDETRLTVLARVLTTARYGTPIEHLCIVFGYTLDQLEDDLATLAPRFAALGLTLVYPNNGAVSVSRGTDPDTTQAIDALDRLDAANRPLSRSAASVLHRAYTGALTERRATRQDRIDMSALTNRGALTPGHGPALSPHTAYSLMLDEDRTAMT</sequence>
<dbReference type="Proteomes" id="UP001434337">
    <property type="component" value="Chromosome"/>
</dbReference>
<keyword evidence="2" id="KW-1185">Reference proteome</keyword>
<accession>A0ABZ3CD32</accession>
<evidence type="ECO:0000313" key="2">
    <source>
        <dbReference type="Proteomes" id="UP001434337"/>
    </source>
</evidence>
<proteinExistence type="predicted"/>
<evidence type="ECO:0000313" key="1">
    <source>
        <dbReference type="EMBL" id="WZX00005.1"/>
    </source>
</evidence>
<reference evidence="1 2" key="1">
    <citation type="journal article" date="2023" name="Environ Microbiome">
        <title>A coral-associated actinobacterium mitigates coral bleaching under heat stress.</title>
        <authorList>
            <person name="Li J."/>
            <person name="Zou Y."/>
            <person name="Li Q."/>
            <person name="Zhang J."/>
            <person name="Bourne D.G."/>
            <person name="Lyu Y."/>
            <person name="Liu C."/>
            <person name="Zhang S."/>
        </authorList>
    </citation>
    <scope>NUCLEOTIDE SEQUENCE [LARGE SCALE GENOMIC DNA]</scope>
    <source>
        <strain evidence="1 2">SCSIO 13291</strain>
    </source>
</reference>
<name>A0ABZ3CD32_9ACTN</name>
<dbReference type="RefSeq" id="WP_342373426.1">
    <property type="nucleotide sequence ID" value="NZ_CP115965.1"/>
</dbReference>
<evidence type="ECO:0008006" key="3">
    <source>
        <dbReference type="Google" id="ProtNLM"/>
    </source>
</evidence>
<gene>
    <name evidence="1" type="ORF">PCC79_07420</name>
</gene>
<organism evidence="1 2">
    <name type="scientific">Propioniciclava soli</name>
    <dbReference type="NCBI Taxonomy" id="2775081"/>
    <lineage>
        <taxon>Bacteria</taxon>
        <taxon>Bacillati</taxon>
        <taxon>Actinomycetota</taxon>
        <taxon>Actinomycetes</taxon>
        <taxon>Propionibacteriales</taxon>
        <taxon>Propionibacteriaceae</taxon>
        <taxon>Propioniciclava</taxon>
    </lineage>
</organism>
<dbReference type="EMBL" id="CP115965">
    <property type="protein sequence ID" value="WZX00005.1"/>
    <property type="molecule type" value="Genomic_DNA"/>
</dbReference>